<feature type="non-terminal residue" evidence="2">
    <location>
        <position position="1"/>
    </location>
</feature>
<dbReference type="EMBL" id="RWGY01000031">
    <property type="protein sequence ID" value="TVU15875.1"/>
    <property type="molecule type" value="Genomic_DNA"/>
</dbReference>
<accession>A0A5J9TX49</accession>
<dbReference type="SMART" id="SM00054">
    <property type="entry name" value="EFh"/>
    <property type="match status" value="1"/>
</dbReference>
<dbReference type="Gramene" id="TVU15875">
    <property type="protein sequence ID" value="TVU15875"/>
    <property type="gene ID" value="EJB05_39417"/>
</dbReference>
<dbReference type="PANTHER" id="PTHR37754">
    <property type="entry name" value="CALCIUM ION-BINDING PROTEIN"/>
    <property type="match status" value="1"/>
</dbReference>
<dbReference type="GO" id="GO:0005509">
    <property type="term" value="F:calcium ion binding"/>
    <property type="evidence" value="ECO:0007669"/>
    <property type="project" value="InterPro"/>
</dbReference>
<dbReference type="PROSITE" id="PS50222">
    <property type="entry name" value="EF_HAND_2"/>
    <property type="match status" value="1"/>
</dbReference>
<name>A0A5J9TX49_9POAL</name>
<feature type="domain" description="EF-hand" evidence="1">
    <location>
        <begin position="322"/>
        <end position="357"/>
    </location>
</feature>
<dbReference type="InterPro" id="IPR011992">
    <property type="entry name" value="EF-hand-dom_pair"/>
</dbReference>
<reference evidence="2 3" key="1">
    <citation type="journal article" date="2019" name="Sci. Rep.">
        <title>A high-quality genome of Eragrostis curvula grass provides insights into Poaceae evolution and supports new strategies to enhance forage quality.</title>
        <authorList>
            <person name="Carballo J."/>
            <person name="Santos B.A.C.M."/>
            <person name="Zappacosta D."/>
            <person name="Garbus I."/>
            <person name="Selva J.P."/>
            <person name="Gallo C.A."/>
            <person name="Diaz A."/>
            <person name="Albertini E."/>
            <person name="Caccamo M."/>
            <person name="Echenique V."/>
        </authorList>
    </citation>
    <scope>NUCLEOTIDE SEQUENCE [LARGE SCALE GENOMIC DNA]</scope>
    <source>
        <strain evidence="3">cv. Victoria</strain>
        <tissue evidence="2">Leaf</tissue>
    </source>
</reference>
<dbReference type="Gene3D" id="1.10.238.10">
    <property type="entry name" value="EF-hand"/>
    <property type="match status" value="1"/>
</dbReference>
<evidence type="ECO:0000313" key="3">
    <source>
        <dbReference type="Proteomes" id="UP000324897"/>
    </source>
</evidence>
<gene>
    <name evidence="2" type="ORF">EJB05_39417</name>
</gene>
<dbReference type="OrthoDB" id="47513at2759"/>
<protein>
    <recommendedName>
        <fullName evidence="1">EF-hand domain-containing protein</fullName>
    </recommendedName>
</protein>
<dbReference type="InterPro" id="IPR002048">
    <property type="entry name" value="EF_hand_dom"/>
</dbReference>
<dbReference type="PANTHER" id="PTHR37754:SF4">
    <property type="entry name" value="EF-HAND DOMAIN-CONTAINING PROTEIN"/>
    <property type="match status" value="1"/>
</dbReference>
<comment type="caution">
    <text evidence="2">The sequence shown here is derived from an EMBL/GenBank/DDBJ whole genome shotgun (WGS) entry which is preliminary data.</text>
</comment>
<keyword evidence="3" id="KW-1185">Reference proteome</keyword>
<evidence type="ECO:0000259" key="1">
    <source>
        <dbReference type="PROSITE" id="PS50222"/>
    </source>
</evidence>
<organism evidence="2 3">
    <name type="scientific">Eragrostis curvula</name>
    <name type="common">weeping love grass</name>
    <dbReference type="NCBI Taxonomy" id="38414"/>
    <lineage>
        <taxon>Eukaryota</taxon>
        <taxon>Viridiplantae</taxon>
        <taxon>Streptophyta</taxon>
        <taxon>Embryophyta</taxon>
        <taxon>Tracheophyta</taxon>
        <taxon>Spermatophyta</taxon>
        <taxon>Magnoliopsida</taxon>
        <taxon>Liliopsida</taxon>
        <taxon>Poales</taxon>
        <taxon>Poaceae</taxon>
        <taxon>PACMAD clade</taxon>
        <taxon>Chloridoideae</taxon>
        <taxon>Eragrostideae</taxon>
        <taxon>Eragrostidinae</taxon>
        <taxon>Eragrostis</taxon>
    </lineage>
</organism>
<sequence length="421" mass="47478">MNRERHRAPVKLILTLPCKRLPHPKSKRFPSTPHIRTAAEPPLLLCSRGLFSRHPSRARTMSNFFCRAWDRARGKSEVERICKKVFEDLADKNTSLLDVNSLHVATLMVYNSINKQLFGPHKDPPCLKVVNDQMEKYRAEAKKWITAEEFQDLILTWVEKDLRLVLANKAALAILGAPLLAVTAKNAGRQVPRMQDAVDKVPTPLLATVFSVGLLLLQDVRIGRQRPVRKILLFPFSFPEAPSISPPSAMGQAWASLQDKLQGRRWKEKQVRKITDRVFDRLTEDSKKRDKEALTFEEVYIAVLCVYNDINKYLPGPHHDPPSKERLQALMDEYDVNLDGLLDREEFAEFIRKLTKDSLCAISLKLVITLVAAPALAMATKRATEGVPGVGKVVRRVPNTLYASAITLGVLLVQKSSEGVE</sequence>
<proteinExistence type="predicted"/>
<dbReference type="AlphaFoldDB" id="A0A5J9TX49"/>
<dbReference type="SUPFAM" id="SSF47473">
    <property type="entry name" value="EF-hand"/>
    <property type="match status" value="1"/>
</dbReference>
<dbReference type="Proteomes" id="UP000324897">
    <property type="component" value="Unassembled WGS sequence"/>
</dbReference>
<evidence type="ECO:0000313" key="2">
    <source>
        <dbReference type="EMBL" id="TVU15875.1"/>
    </source>
</evidence>